<dbReference type="EMBL" id="JARPWY010000014">
    <property type="protein sequence ID" value="MDT2514000.1"/>
    <property type="molecule type" value="Genomic_DNA"/>
</dbReference>
<dbReference type="NCBIfam" id="TIGR01764">
    <property type="entry name" value="excise"/>
    <property type="match status" value="1"/>
</dbReference>
<dbReference type="SUPFAM" id="SSF46955">
    <property type="entry name" value="Putative DNA-binding domain"/>
    <property type="match status" value="1"/>
</dbReference>
<sequence>MNSIEEITLDSLLERTIQEVLNRELIELKSLLATLSNPNNHFSGYLTMKDACDYLSVSRNTLAKYINEYDLPITIIEGTKRIKKSDLDEFMLSRQC</sequence>
<evidence type="ECO:0000259" key="1">
    <source>
        <dbReference type="Pfam" id="PF12728"/>
    </source>
</evidence>
<accession>A0ABD5F902</accession>
<dbReference type="GeneID" id="79785705"/>
<dbReference type="InterPro" id="IPR041657">
    <property type="entry name" value="HTH_17"/>
</dbReference>
<feature type="domain" description="Helix-turn-helix" evidence="1">
    <location>
        <begin position="45"/>
        <end position="94"/>
    </location>
</feature>
<proteinExistence type="predicted"/>
<dbReference type="AlphaFoldDB" id="A0ABD5F902"/>
<dbReference type="InterPro" id="IPR010093">
    <property type="entry name" value="SinI_DNA-bd"/>
</dbReference>
<gene>
    <name evidence="2" type="ORF">P7D79_07095</name>
</gene>
<organism evidence="2 3">
    <name type="scientific">Enterococcus avium</name>
    <name type="common">Streptococcus avium</name>
    <dbReference type="NCBI Taxonomy" id="33945"/>
    <lineage>
        <taxon>Bacteria</taxon>
        <taxon>Bacillati</taxon>
        <taxon>Bacillota</taxon>
        <taxon>Bacilli</taxon>
        <taxon>Lactobacillales</taxon>
        <taxon>Enterococcaceae</taxon>
        <taxon>Enterococcus</taxon>
    </lineage>
</organism>
<dbReference type="Proteomes" id="UP001264335">
    <property type="component" value="Unassembled WGS sequence"/>
</dbReference>
<evidence type="ECO:0000313" key="3">
    <source>
        <dbReference type="Proteomes" id="UP001264335"/>
    </source>
</evidence>
<evidence type="ECO:0000313" key="2">
    <source>
        <dbReference type="EMBL" id="MDT2514000.1"/>
    </source>
</evidence>
<protein>
    <submittedName>
        <fullName evidence="2">Helix-turn-helix domain-containing protein</fullName>
    </submittedName>
</protein>
<dbReference type="InterPro" id="IPR009061">
    <property type="entry name" value="DNA-bd_dom_put_sf"/>
</dbReference>
<comment type="caution">
    <text evidence="2">The sequence shown here is derived from an EMBL/GenBank/DDBJ whole genome shotgun (WGS) entry which is preliminary data.</text>
</comment>
<dbReference type="Pfam" id="PF12728">
    <property type="entry name" value="HTH_17"/>
    <property type="match status" value="1"/>
</dbReference>
<reference evidence="2 3" key="1">
    <citation type="submission" date="2023-03" db="EMBL/GenBank/DDBJ databases">
        <authorList>
            <person name="Shen W."/>
            <person name="Cai J."/>
        </authorList>
    </citation>
    <scope>NUCLEOTIDE SEQUENCE [LARGE SCALE GENOMIC DNA]</scope>
    <source>
        <strain evidence="2 3">Y2</strain>
    </source>
</reference>
<dbReference type="RefSeq" id="WP_172702565.1">
    <property type="nucleotide sequence ID" value="NZ_JARPWY010000014.1"/>
</dbReference>
<name>A0ABD5F902_ENTAV</name>